<feature type="binding site" evidence="9">
    <location>
        <position position="201"/>
    </location>
    <ligand>
        <name>FAD</name>
        <dbReference type="ChEBI" id="CHEBI:57692"/>
    </ligand>
</feature>
<dbReference type="PANTHER" id="PTHR10742">
    <property type="entry name" value="FLAVIN MONOAMINE OXIDASE"/>
    <property type="match status" value="1"/>
</dbReference>
<feature type="domain" description="Amine oxidase" evidence="10">
    <location>
        <begin position="104"/>
        <end position="420"/>
    </location>
</feature>
<evidence type="ECO:0000256" key="1">
    <source>
        <dbReference type="ARBA" id="ARBA00001974"/>
    </source>
</evidence>
<evidence type="ECO:0000256" key="8">
    <source>
        <dbReference type="ARBA" id="ARBA00047321"/>
    </source>
</evidence>
<sequence length="424" mass="46776">MNNTVLVIGAGVSGLYAAALLAEKGYAVTILEASNRIGGRIRTYIDQDFKDAVELGAEFVHGNLPVTLSLLNEAGIGYRKMVFKGVSSENGLLKKGGGFIKDWHLFEEKLENLDLDITVNDFLEQEFSAEQFNDLRQSVKRYASGFDTADTSDASMLSLKNEWLHEEEEQYRVDGGYIRLLSFLEEKLEKHGVRLLLNQKVVWIKTENYGARVATSTGEFWAGKAILTVSIGVLKSGAIKFPDTASLHQEAIQQMGFGAIIKVLLKFKQPFWETVQGGIAKDAGFIFSSEVIPTWWTQAPERSNVLTGWLGGPPADKLKDDSDKEILIKSIQSLSAIFSIPVNEIESGLIAWKVANWTADPFILGSYSYPTVGNDGYIDVLSEPVEEKIYFSGEALYKGQATGTVEAALSSAKDTVDRIIRYNS</sequence>
<comment type="similarity">
    <text evidence="3">Belongs to the tryptophan 2-monooxygenase family.</text>
</comment>
<comment type="pathway">
    <text evidence="2">Plant hormone metabolism; auxin biosynthesis.</text>
</comment>
<evidence type="ECO:0000256" key="9">
    <source>
        <dbReference type="PIRSR" id="PIRSR601613-1"/>
    </source>
</evidence>
<dbReference type="PANTHER" id="PTHR10742:SF410">
    <property type="entry name" value="LYSINE-SPECIFIC HISTONE DEMETHYLASE 2"/>
    <property type="match status" value="1"/>
</dbReference>
<evidence type="ECO:0000256" key="3">
    <source>
        <dbReference type="ARBA" id="ARBA00005833"/>
    </source>
</evidence>
<proteinExistence type="inferred from homology"/>
<feature type="domain" description="Amine oxidase" evidence="10">
    <location>
        <begin position="12"/>
        <end position="77"/>
    </location>
</feature>
<dbReference type="InterPro" id="IPR050281">
    <property type="entry name" value="Flavin_monoamine_oxidase"/>
</dbReference>
<keyword evidence="6" id="KW-0560">Oxidoreductase</keyword>
<evidence type="ECO:0000256" key="2">
    <source>
        <dbReference type="ARBA" id="ARBA00004814"/>
    </source>
</evidence>
<dbReference type="Proteomes" id="UP000466586">
    <property type="component" value="Unassembled WGS sequence"/>
</dbReference>
<organism evidence="11 12">
    <name type="scientific">Hufsiella arboris</name>
    <dbReference type="NCBI Taxonomy" id="2695275"/>
    <lineage>
        <taxon>Bacteria</taxon>
        <taxon>Pseudomonadati</taxon>
        <taxon>Bacteroidota</taxon>
        <taxon>Sphingobacteriia</taxon>
        <taxon>Sphingobacteriales</taxon>
        <taxon>Sphingobacteriaceae</taxon>
        <taxon>Hufsiella</taxon>
    </lineage>
</organism>
<dbReference type="InterPro" id="IPR036188">
    <property type="entry name" value="FAD/NAD-bd_sf"/>
</dbReference>
<comment type="cofactor">
    <cofactor evidence="1">
        <name>FAD</name>
        <dbReference type="ChEBI" id="CHEBI:57692"/>
    </cofactor>
</comment>
<dbReference type="InterPro" id="IPR001613">
    <property type="entry name" value="Flavin_amine_oxidase"/>
</dbReference>
<dbReference type="PRINTS" id="PR00757">
    <property type="entry name" value="AMINEOXDASEF"/>
</dbReference>
<dbReference type="Gene3D" id="3.50.50.60">
    <property type="entry name" value="FAD/NAD(P)-binding domain"/>
    <property type="match status" value="1"/>
</dbReference>
<comment type="caution">
    <text evidence="11">The sequence shown here is derived from an EMBL/GenBank/DDBJ whole genome shotgun (WGS) entry which is preliminary data.</text>
</comment>
<evidence type="ECO:0000259" key="10">
    <source>
        <dbReference type="Pfam" id="PF01593"/>
    </source>
</evidence>
<dbReference type="InterPro" id="IPR002937">
    <property type="entry name" value="Amino_oxidase"/>
</dbReference>
<dbReference type="RefSeq" id="WP_160845597.1">
    <property type="nucleotide sequence ID" value="NZ_WVHT01000007.1"/>
</dbReference>
<dbReference type="Pfam" id="PF01593">
    <property type="entry name" value="Amino_oxidase"/>
    <property type="match status" value="2"/>
</dbReference>
<keyword evidence="12" id="KW-1185">Reference proteome</keyword>
<keyword evidence="7" id="KW-0073">Auxin biosynthesis</keyword>
<accession>A0A7K1YEH4</accession>
<gene>
    <name evidence="11" type="ORF">GS399_15750</name>
</gene>
<feature type="binding site" evidence="9">
    <location>
        <position position="13"/>
    </location>
    <ligand>
        <name>FAD</name>
        <dbReference type="ChEBI" id="CHEBI:57692"/>
    </ligand>
</feature>
<comment type="catalytic activity">
    <reaction evidence="8">
        <text>L-tryptophan + O2 = indole-3-acetamide + CO2 + H2O</text>
        <dbReference type="Rhea" id="RHEA:16165"/>
        <dbReference type="ChEBI" id="CHEBI:15377"/>
        <dbReference type="ChEBI" id="CHEBI:15379"/>
        <dbReference type="ChEBI" id="CHEBI:16031"/>
        <dbReference type="ChEBI" id="CHEBI:16526"/>
        <dbReference type="ChEBI" id="CHEBI:57912"/>
        <dbReference type="EC" id="1.13.12.3"/>
    </reaction>
</comment>
<evidence type="ECO:0000256" key="4">
    <source>
        <dbReference type="ARBA" id="ARBA00012535"/>
    </source>
</evidence>
<feature type="binding site" evidence="9">
    <location>
        <begin position="32"/>
        <end position="33"/>
    </location>
    <ligand>
        <name>FAD</name>
        <dbReference type="ChEBI" id="CHEBI:57692"/>
    </ligand>
</feature>
<dbReference type="GO" id="GO:0050361">
    <property type="term" value="F:tryptophan 2-monooxygenase activity"/>
    <property type="evidence" value="ECO:0007669"/>
    <property type="project" value="UniProtKB-EC"/>
</dbReference>
<name>A0A7K1YEH4_9SPHI</name>
<reference evidence="11 12" key="1">
    <citation type="submission" date="2019-11" db="EMBL/GenBank/DDBJ databases">
        <title>Pedobacter sp. HMF7647 Genome sequencing and assembly.</title>
        <authorList>
            <person name="Kang H."/>
            <person name="Kim H."/>
            <person name="Joh K."/>
        </authorList>
    </citation>
    <scope>NUCLEOTIDE SEQUENCE [LARGE SCALE GENOMIC DNA]</scope>
    <source>
        <strain evidence="11 12">HMF7647</strain>
    </source>
</reference>
<dbReference type="SUPFAM" id="SSF54373">
    <property type="entry name" value="FAD-linked reductases, C-terminal domain"/>
    <property type="match status" value="1"/>
</dbReference>
<dbReference type="EC" id="1.13.12.3" evidence="4"/>
<dbReference type="EMBL" id="WVHT01000007">
    <property type="protein sequence ID" value="MXV52429.1"/>
    <property type="molecule type" value="Genomic_DNA"/>
</dbReference>
<dbReference type="GO" id="GO:0009851">
    <property type="term" value="P:auxin biosynthetic process"/>
    <property type="evidence" value="ECO:0007669"/>
    <property type="project" value="UniProtKB-KW"/>
</dbReference>
<evidence type="ECO:0000313" key="11">
    <source>
        <dbReference type="EMBL" id="MXV52429.1"/>
    </source>
</evidence>
<evidence type="ECO:0000256" key="5">
    <source>
        <dbReference type="ARBA" id="ARBA00017871"/>
    </source>
</evidence>
<evidence type="ECO:0000313" key="12">
    <source>
        <dbReference type="Proteomes" id="UP000466586"/>
    </source>
</evidence>
<dbReference type="AlphaFoldDB" id="A0A7K1YEH4"/>
<evidence type="ECO:0000256" key="7">
    <source>
        <dbReference type="ARBA" id="ARBA00023070"/>
    </source>
</evidence>
<evidence type="ECO:0000256" key="6">
    <source>
        <dbReference type="ARBA" id="ARBA00023002"/>
    </source>
</evidence>
<dbReference type="SUPFAM" id="SSF51905">
    <property type="entry name" value="FAD/NAD(P)-binding domain"/>
    <property type="match status" value="1"/>
</dbReference>
<protein>
    <recommendedName>
        <fullName evidence="5">Tryptophan 2-monooxygenase</fullName>
        <ecNumber evidence="4">1.13.12.3</ecNumber>
    </recommendedName>
</protein>